<gene>
    <name evidence="1" type="primary">AVEN_228847_1</name>
    <name evidence="1" type="ORF">CEXT_621321</name>
</gene>
<accession>A0AAV4N3A0</accession>
<comment type="caution">
    <text evidence="1">The sequence shown here is derived from an EMBL/GenBank/DDBJ whole genome shotgun (WGS) entry which is preliminary data.</text>
</comment>
<dbReference type="EMBL" id="BPLR01020375">
    <property type="protein sequence ID" value="GIX78042.1"/>
    <property type="molecule type" value="Genomic_DNA"/>
</dbReference>
<reference evidence="1 2" key="1">
    <citation type="submission" date="2021-06" db="EMBL/GenBank/DDBJ databases">
        <title>Caerostris extrusa draft genome.</title>
        <authorList>
            <person name="Kono N."/>
            <person name="Arakawa K."/>
        </authorList>
    </citation>
    <scope>NUCLEOTIDE SEQUENCE [LARGE SCALE GENOMIC DNA]</scope>
</reference>
<keyword evidence="2" id="KW-1185">Reference proteome</keyword>
<sequence>MDLDEILHDVGDYGKYQKLMLWFVLLPSHLPFGTHYYSQVFMSLTPHHWCHGTINSADLNTTYKPLTMWSRSEENMLNPSIAECYPVGNGTVNEFVSSENGTLSCKYGYEYDRTELYEDESIVTMVSRL</sequence>
<evidence type="ECO:0000313" key="2">
    <source>
        <dbReference type="Proteomes" id="UP001054945"/>
    </source>
</evidence>
<organism evidence="1 2">
    <name type="scientific">Caerostris extrusa</name>
    <name type="common">Bark spider</name>
    <name type="synonym">Caerostris bankana</name>
    <dbReference type="NCBI Taxonomy" id="172846"/>
    <lineage>
        <taxon>Eukaryota</taxon>
        <taxon>Metazoa</taxon>
        <taxon>Ecdysozoa</taxon>
        <taxon>Arthropoda</taxon>
        <taxon>Chelicerata</taxon>
        <taxon>Arachnida</taxon>
        <taxon>Araneae</taxon>
        <taxon>Araneomorphae</taxon>
        <taxon>Entelegynae</taxon>
        <taxon>Araneoidea</taxon>
        <taxon>Araneidae</taxon>
        <taxon>Caerostris</taxon>
    </lineage>
</organism>
<evidence type="ECO:0000313" key="1">
    <source>
        <dbReference type="EMBL" id="GIX78042.1"/>
    </source>
</evidence>
<protein>
    <submittedName>
        <fullName evidence="1">Uncharacterized protein</fullName>
    </submittedName>
</protein>
<dbReference type="AlphaFoldDB" id="A0AAV4N3A0"/>
<proteinExistence type="predicted"/>
<name>A0AAV4N3A0_CAEEX</name>
<dbReference type="Proteomes" id="UP001054945">
    <property type="component" value="Unassembled WGS sequence"/>
</dbReference>